<dbReference type="AlphaFoldDB" id="A0AAE1AJC2"/>
<proteinExistence type="predicted"/>
<reference evidence="1" key="1">
    <citation type="journal article" date="2023" name="G3 (Bethesda)">
        <title>A reference genome for the long-term kleptoplast-retaining sea slug Elysia crispata morphotype clarki.</title>
        <authorList>
            <person name="Eastman K.E."/>
            <person name="Pendleton A.L."/>
            <person name="Shaikh M.A."/>
            <person name="Suttiyut T."/>
            <person name="Ogas R."/>
            <person name="Tomko P."/>
            <person name="Gavelis G."/>
            <person name="Widhalm J.R."/>
            <person name="Wisecaver J.H."/>
        </authorList>
    </citation>
    <scope>NUCLEOTIDE SEQUENCE</scope>
    <source>
        <strain evidence="1">ECLA1</strain>
    </source>
</reference>
<keyword evidence="2" id="KW-1185">Reference proteome</keyword>
<evidence type="ECO:0000313" key="1">
    <source>
        <dbReference type="EMBL" id="KAK3788723.1"/>
    </source>
</evidence>
<dbReference type="EMBL" id="JAWDGP010001738">
    <property type="protein sequence ID" value="KAK3788723.1"/>
    <property type="molecule type" value="Genomic_DNA"/>
</dbReference>
<gene>
    <name evidence="1" type="ORF">RRG08_029177</name>
</gene>
<name>A0AAE1AJC2_9GAST</name>
<sequence length="100" mass="11466">MSKSLCMDMLRVRGRRCLIILPHVASLKKTISSISIITQKTDRQNISSDMNSVLRKYEFLRNLGKRECSAPNVMSESVMFNFYVKLRPTDSSNSRGHGRQ</sequence>
<protein>
    <submittedName>
        <fullName evidence="1">Uncharacterized protein</fullName>
    </submittedName>
</protein>
<comment type="caution">
    <text evidence="1">The sequence shown here is derived from an EMBL/GenBank/DDBJ whole genome shotgun (WGS) entry which is preliminary data.</text>
</comment>
<evidence type="ECO:0000313" key="2">
    <source>
        <dbReference type="Proteomes" id="UP001283361"/>
    </source>
</evidence>
<organism evidence="1 2">
    <name type="scientific">Elysia crispata</name>
    <name type="common">lettuce slug</name>
    <dbReference type="NCBI Taxonomy" id="231223"/>
    <lineage>
        <taxon>Eukaryota</taxon>
        <taxon>Metazoa</taxon>
        <taxon>Spiralia</taxon>
        <taxon>Lophotrochozoa</taxon>
        <taxon>Mollusca</taxon>
        <taxon>Gastropoda</taxon>
        <taxon>Heterobranchia</taxon>
        <taxon>Euthyneura</taxon>
        <taxon>Panpulmonata</taxon>
        <taxon>Sacoglossa</taxon>
        <taxon>Placobranchoidea</taxon>
        <taxon>Plakobranchidae</taxon>
        <taxon>Elysia</taxon>
    </lineage>
</organism>
<dbReference type="Proteomes" id="UP001283361">
    <property type="component" value="Unassembled WGS sequence"/>
</dbReference>
<accession>A0AAE1AJC2</accession>